<dbReference type="SUPFAM" id="SSF75005">
    <property type="entry name" value="Arabinanase/levansucrase/invertase"/>
    <property type="match status" value="1"/>
</dbReference>
<sequence length="337" mass="36802">MRLFPALALLPSALAFPSLDLTSHLTPRGNANASLTGYLGVFFLGAQPNVYFYHSTSANPLSMVPLNNGKPVIVPTLGTKGVRDPSIISAPSSQTYYIIGTDLNIATTTWNLAQRNGSRSIFIWESTDLVNWTSERLITVEDASAGMVWAPSAIWDAKQNAYLVHWASKFYGPKDTAHTGSPGATKLRYAHTRDFITFSAPKDYIDYTPTNVIDLEFLNLGNNEYARFLKDESAKTVFTEISSGGLFGTWTRPQGAGAVIERGVEGPAVFWDNEVDGKAHLLLDFYGGNGYRPYVSSDVEGGIWAAEKTGAWPTGLRHGSVLSTTKEQGDRLTHAWL</sequence>
<organism evidence="2 3">
    <name type="scientific">Ascochyta lentis</name>
    <dbReference type="NCBI Taxonomy" id="205686"/>
    <lineage>
        <taxon>Eukaryota</taxon>
        <taxon>Fungi</taxon>
        <taxon>Dikarya</taxon>
        <taxon>Ascomycota</taxon>
        <taxon>Pezizomycotina</taxon>
        <taxon>Dothideomycetes</taxon>
        <taxon>Pleosporomycetidae</taxon>
        <taxon>Pleosporales</taxon>
        <taxon>Pleosporineae</taxon>
        <taxon>Didymellaceae</taxon>
        <taxon>Ascochyta</taxon>
    </lineage>
</organism>
<dbReference type="InterPro" id="IPR023296">
    <property type="entry name" value="Glyco_hydro_beta-prop_sf"/>
</dbReference>
<keyword evidence="3" id="KW-1185">Reference proteome</keyword>
<dbReference type="PANTHER" id="PTHR43301">
    <property type="entry name" value="ARABINAN ENDO-1,5-ALPHA-L-ARABINOSIDASE"/>
    <property type="match status" value="1"/>
</dbReference>
<feature type="chain" id="PRO_5034921783" description="Arabinosidase" evidence="1">
    <location>
        <begin position="16"/>
        <end position="337"/>
    </location>
</feature>
<comment type="caution">
    <text evidence="2">The sequence shown here is derived from an EMBL/GenBank/DDBJ whole genome shotgun (WGS) entry which is preliminary data.</text>
</comment>
<dbReference type="InterPro" id="IPR050727">
    <property type="entry name" value="GH43_arabinanases"/>
</dbReference>
<dbReference type="AlphaFoldDB" id="A0A8H7MFM3"/>
<gene>
    <name evidence="2" type="ORF">EKO04_010625</name>
</gene>
<evidence type="ECO:0000256" key="1">
    <source>
        <dbReference type="SAM" id="SignalP"/>
    </source>
</evidence>
<name>A0A8H7MFM3_9PLEO</name>
<evidence type="ECO:0000313" key="2">
    <source>
        <dbReference type="EMBL" id="KAF9691417.1"/>
    </source>
</evidence>
<proteinExistence type="predicted"/>
<reference evidence="2" key="1">
    <citation type="submission" date="2018-12" db="EMBL/GenBank/DDBJ databases">
        <authorList>
            <person name="Syme R.A."/>
            <person name="Farfan-Caceres L."/>
            <person name="Lichtenzveig J."/>
        </authorList>
    </citation>
    <scope>NUCLEOTIDE SEQUENCE</scope>
    <source>
        <strain evidence="2">Al4</strain>
    </source>
</reference>
<feature type="signal peptide" evidence="1">
    <location>
        <begin position="1"/>
        <end position="15"/>
    </location>
</feature>
<keyword evidence="1" id="KW-0732">Signal</keyword>
<dbReference type="CDD" id="cd08983">
    <property type="entry name" value="GH43_Bt3655-like"/>
    <property type="match status" value="1"/>
</dbReference>
<protein>
    <recommendedName>
        <fullName evidence="4">Arabinosidase</fullName>
    </recommendedName>
</protein>
<dbReference type="EMBL" id="RZGK01000021">
    <property type="protein sequence ID" value="KAF9691417.1"/>
    <property type="molecule type" value="Genomic_DNA"/>
</dbReference>
<dbReference type="Proteomes" id="UP000651452">
    <property type="component" value="Unassembled WGS sequence"/>
</dbReference>
<dbReference type="PANTHER" id="PTHR43301:SF8">
    <property type="entry name" value="ARABINOSIDASE-RELATED"/>
    <property type="match status" value="1"/>
</dbReference>
<accession>A0A8H7MFM3</accession>
<evidence type="ECO:0000313" key="3">
    <source>
        <dbReference type="Proteomes" id="UP000651452"/>
    </source>
</evidence>
<reference evidence="2" key="2">
    <citation type="submission" date="2020-09" db="EMBL/GenBank/DDBJ databases">
        <title>Reference genome assembly for Australian Ascochyta lentis isolate Al4.</title>
        <authorList>
            <person name="Lee R.C."/>
            <person name="Farfan-Caceres L.M."/>
            <person name="Debler J.W."/>
            <person name="Williams A.H."/>
            <person name="Henares B.M."/>
        </authorList>
    </citation>
    <scope>NUCLEOTIDE SEQUENCE</scope>
    <source>
        <strain evidence="2">Al4</strain>
    </source>
</reference>
<dbReference type="Gene3D" id="2.115.10.20">
    <property type="entry name" value="Glycosyl hydrolase domain, family 43"/>
    <property type="match status" value="1"/>
</dbReference>
<evidence type="ECO:0008006" key="4">
    <source>
        <dbReference type="Google" id="ProtNLM"/>
    </source>
</evidence>
<dbReference type="OrthoDB" id="19657at2759"/>